<comment type="caution">
    <text evidence="1">The sequence shown here is derived from an EMBL/GenBank/DDBJ whole genome shotgun (WGS) entry which is preliminary data.</text>
</comment>
<sequence length="225" mass="26440">MEVEDGRFRLFKGEEKGKETTVDLTGEENERDEFLQLMIEKKVLEYEKVKAETELHFWKDSISCKLYLGFTQRFISIEFDNWMMGLVIVLPKAPRIVLMHPYKAEFIPKSRALVFPMVKHPFVVGFLVAELPKLEIHKEEDDLRNLITHMQFQNHGNSKVLKQCCFNNLQIRSPLSSIRTLSKMLSVNMKKKEISYDIVEDMMVLGDRMRETLQQLQDAVHMTKV</sequence>
<accession>A0ACB9BEE6</accession>
<proteinExistence type="predicted"/>
<dbReference type="EMBL" id="CM042014">
    <property type="protein sequence ID" value="KAI3720869.1"/>
    <property type="molecule type" value="Genomic_DNA"/>
</dbReference>
<reference evidence="2" key="1">
    <citation type="journal article" date="2022" name="Mol. Ecol. Resour.">
        <title>The genomes of chicory, endive, great burdock and yacon provide insights into Asteraceae palaeo-polyploidization history and plant inulin production.</title>
        <authorList>
            <person name="Fan W."/>
            <person name="Wang S."/>
            <person name="Wang H."/>
            <person name="Wang A."/>
            <person name="Jiang F."/>
            <person name="Liu H."/>
            <person name="Zhao H."/>
            <person name="Xu D."/>
            <person name="Zhang Y."/>
        </authorList>
    </citation>
    <scope>NUCLEOTIDE SEQUENCE [LARGE SCALE GENOMIC DNA]</scope>
    <source>
        <strain evidence="2">cv. Punajuju</strain>
    </source>
</reference>
<protein>
    <submittedName>
        <fullName evidence="1">Uncharacterized protein</fullName>
    </submittedName>
</protein>
<name>A0ACB9BEE6_CICIN</name>
<reference evidence="1 2" key="2">
    <citation type="journal article" date="2022" name="Mol. Ecol. Resour.">
        <title>The genomes of chicory, endive, great burdock and yacon provide insights into Asteraceae paleo-polyploidization history and plant inulin production.</title>
        <authorList>
            <person name="Fan W."/>
            <person name="Wang S."/>
            <person name="Wang H."/>
            <person name="Wang A."/>
            <person name="Jiang F."/>
            <person name="Liu H."/>
            <person name="Zhao H."/>
            <person name="Xu D."/>
            <person name="Zhang Y."/>
        </authorList>
    </citation>
    <scope>NUCLEOTIDE SEQUENCE [LARGE SCALE GENOMIC DNA]</scope>
    <source>
        <strain evidence="2">cv. Punajuju</strain>
        <tissue evidence="1">Leaves</tissue>
    </source>
</reference>
<dbReference type="Proteomes" id="UP001055811">
    <property type="component" value="Linkage Group LG06"/>
</dbReference>
<organism evidence="1 2">
    <name type="scientific">Cichorium intybus</name>
    <name type="common">Chicory</name>
    <dbReference type="NCBI Taxonomy" id="13427"/>
    <lineage>
        <taxon>Eukaryota</taxon>
        <taxon>Viridiplantae</taxon>
        <taxon>Streptophyta</taxon>
        <taxon>Embryophyta</taxon>
        <taxon>Tracheophyta</taxon>
        <taxon>Spermatophyta</taxon>
        <taxon>Magnoliopsida</taxon>
        <taxon>eudicotyledons</taxon>
        <taxon>Gunneridae</taxon>
        <taxon>Pentapetalae</taxon>
        <taxon>asterids</taxon>
        <taxon>campanulids</taxon>
        <taxon>Asterales</taxon>
        <taxon>Asteraceae</taxon>
        <taxon>Cichorioideae</taxon>
        <taxon>Cichorieae</taxon>
        <taxon>Cichoriinae</taxon>
        <taxon>Cichorium</taxon>
    </lineage>
</organism>
<evidence type="ECO:0000313" key="2">
    <source>
        <dbReference type="Proteomes" id="UP001055811"/>
    </source>
</evidence>
<keyword evidence="2" id="KW-1185">Reference proteome</keyword>
<evidence type="ECO:0000313" key="1">
    <source>
        <dbReference type="EMBL" id="KAI3720869.1"/>
    </source>
</evidence>
<gene>
    <name evidence="1" type="ORF">L2E82_31867</name>
</gene>